<evidence type="ECO:0000256" key="1">
    <source>
        <dbReference type="ARBA" id="ARBA00005791"/>
    </source>
</evidence>
<dbReference type="RefSeq" id="WP_226543336.1">
    <property type="nucleotide sequence ID" value="NZ_CP129013.1"/>
</dbReference>
<keyword evidence="4" id="KW-1015">Disulfide bond</keyword>
<dbReference type="EMBL" id="CP129013">
    <property type="protein sequence ID" value="WLR42230.1"/>
    <property type="molecule type" value="Genomic_DNA"/>
</dbReference>
<evidence type="ECO:0000256" key="4">
    <source>
        <dbReference type="ARBA" id="ARBA00023157"/>
    </source>
</evidence>
<dbReference type="Gene3D" id="3.40.30.10">
    <property type="entry name" value="Glutaredoxin"/>
    <property type="match status" value="1"/>
</dbReference>
<keyword evidence="5" id="KW-0676">Redox-active center</keyword>
<accession>A0ABY9JX89</accession>
<dbReference type="SUPFAM" id="SSF52833">
    <property type="entry name" value="Thioredoxin-like"/>
    <property type="match status" value="1"/>
</dbReference>
<dbReference type="Proteomes" id="UP001197974">
    <property type="component" value="Chromosome"/>
</dbReference>
<evidence type="ECO:0000256" key="5">
    <source>
        <dbReference type="ARBA" id="ARBA00023284"/>
    </source>
</evidence>
<evidence type="ECO:0000313" key="7">
    <source>
        <dbReference type="EMBL" id="WLR42230.1"/>
    </source>
</evidence>
<dbReference type="InterPro" id="IPR013766">
    <property type="entry name" value="Thioredoxin_domain"/>
</dbReference>
<keyword evidence="2" id="KW-0732">Signal</keyword>
<comment type="similarity">
    <text evidence="1">Belongs to the thioredoxin family. DsbA subfamily.</text>
</comment>
<dbReference type="InterPro" id="IPR012336">
    <property type="entry name" value="Thioredoxin-like_fold"/>
</dbReference>
<evidence type="ECO:0000313" key="8">
    <source>
        <dbReference type="Proteomes" id="UP001197974"/>
    </source>
</evidence>
<evidence type="ECO:0000259" key="6">
    <source>
        <dbReference type="PROSITE" id="PS51352"/>
    </source>
</evidence>
<keyword evidence="3" id="KW-0560">Oxidoreductase</keyword>
<proteinExistence type="inferred from homology"/>
<dbReference type="Pfam" id="PF13462">
    <property type="entry name" value="Thioredoxin_4"/>
    <property type="match status" value="1"/>
</dbReference>
<sequence length="233" mass="26727">MKKKQVIILPIIALLIMGSLFLVNKANSSNEKDNEVTEQSSENNFIDIENQPILGEEDATVTIVEFGDFKCPDCGVFINDIFPQLKEDYIDTGKVNFVSMHFPFVHEDSTRAAIFTEGVFRELGNDAFWEINEQLYQVHQEIYTEDDRSNVRADIYTEEFLMSMANDLFGDDASELDNILSDAELKEEVNRDFQIGESLEVSKVPTLFVNEKIIVEKIDYESLKETIENELNK</sequence>
<keyword evidence="8" id="KW-1185">Reference proteome</keyword>
<dbReference type="PROSITE" id="PS51352">
    <property type="entry name" value="THIOREDOXIN_2"/>
    <property type="match status" value="1"/>
</dbReference>
<evidence type="ECO:0000256" key="2">
    <source>
        <dbReference type="ARBA" id="ARBA00022729"/>
    </source>
</evidence>
<feature type="domain" description="Thioredoxin" evidence="6">
    <location>
        <begin position="15"/>
        <end position="232"/>
    </location>
</feature>
<reference evidence="7 8" key="1">
    <citation type="submission" date="2023-06" db="EMBL/GenBank/DDBJ databases">
        <title>Five Gram-positive bacteria isolated from mangrove sediments in Shenzhen, Guangdong, China.</title>
        <authorList>
            <person name="Yu S."/>
            <person name="Zheng W."/>
            <person name="Huang Y."/>
        </authorList>
    </citation>
    <scope>NUCLEOTIDE SEQUENCE [LARGE SCALE GENOMIC DNA]</scope>
    <source>
        <strain evidence="7 8">SaN35-3</strain>
    </source>
</reference>
<dbReference type="PANTHER" id="PTHR13887:SF14">
    <property type="entry name" value="DISULFIDE BOND FORMATION PROTEIN D"/>
    <property type="match status" value="1"/>
</dbReference>
<dbReference type="PANTHER" id="PTHR13887">
    <property type="entry name" value="GLUTATHIONE S-TRANSFERASE KAPPA"/>
    <property type="match status" value="1"/>
</dbReference>
<evidence type="ECO:0000256" key="3">
    <source>
        <dbReference type="ARBA" id="ARBA00023002"/>
    </source>
</evidence>
<organism evidence="7 8">
    <name type="scientific">Bacillus carboniphilus</name>
    <dbReference type="NCBI Taxonomy" id="86663"/>
    <lineage>
        <taxon>Bacteria</taxon>
        <taxon>Bacillati</taxon>
        <taxon>Bacillota</taxon>
        <taxon>Bacilli</taxon>
        <taxon>Bacillales</taxon>
        <taxon>Bacillaceae</taxon>
        <taxon>Bacillus</taxon>
    </lineage>
</organism>
<gene>
    <name evidence="7" type="ORF">LC087_16040</name>
</gene>
<name>A0ABY9JX89_9BACI</name>
<dbReference type="InterPro" id="IPR036249">
    <property type="entry name" value="Thioredoxin-like_sf"/>
</dbReference>
<protein>
    <submittedName>
        <fullName evidence="7">Thioredoxin domain-containing protein</fullName>
    </submittedName>
</protein>